<dbReference type="InterPro" id="IPR008278">
    <property type="entry name" value="4-PPantetheinyl_Trfase_dom"/>
</dbReference>
<dbReference type="Pfam" id="PF01648">
    <property type="entry name" value="ACPS"/>
    <property type="match status" value="1"/>
</dbReference>
<dbReference type="Gene3D" id="3.90.470.20">
    <property type="entry name" value="4'-phosphopantetheinyl transferase domain"/>
    <property type="match status" value="2"/>
</dbReference>
<keyword evidence="6" id="KW-1185">Reference proteome</keyword>
<dbReference type="InterPro" id="IPR055066">
    <property type="entry name" value="AASDHPPT_N"/>
</dbReference>
<dbReference type="RefSeq" id="WP_202831264.1">
    <property type="nucleotide sequence ID" value="NZ_JAETWB010000002.1"/>
</dbReference>
<protein>
    <submittedName>
        <fullName evidence="5">4'-phosphopantetheinyl transferase superfamily protein</fullName>
    </submittedName>
</protein>
<dbReference type="SUPFAM" id="SSF56214">
    <property type="entry name" value="4'-phosphopantetheinyl transferase"/>
    <property type="match status" value="2"/>
</dbReference>
<evidence type="ECO:0000256" key="1">
    <source>
        <dbReference type="ARBA" id="ARBA00010990"/>
    </source>
</evidence>
<evidence type="ECO:0000256" key="2">
    <source>
        <dbReference type="ARBA" id="ARBA00022679"/>
    </source>
</evidence>
<dbReference type="Pfam" id="PF22624">
    <property type="entry name" value="AASDHPPT_N"/>
    <property type="match status" value="1"/>
</dbReference>
<sequence>MHVQACPNPAALPVAPNRAVQLWTASLDCPAWKGLLPLLSADEVDRLNRFSFERDARRFAVSHAVLRWLLGHLLNRPPEDVALRVEAHGKPVLKDGVRALHFSLSRSAERTLVGVAAQPLGVDIECLATPLDVEALAEPVFSSREREVFEQTRPETRREVFFRSWTRKEAVLKATGQGLSIPPAAVEVLLASGDGMARQAAVTCLGSRWQVDTLLPEPGYVGAVATAFSHEAPRALAEAGLQPRIATLCLEAILPSPPPGS</sequence>
<dbReference type="PANTHER" id="PTHR12215">
    <property type="entry name" value="PHOSPHOPANTETHEINE TRANSFERASE"/>
    <property type="match status" value="1"/>
</dbReference>
<keyword evidence="2 5" id="KW-0808">Transferase</keyword>
<accession>A0ABS1U0B4</accession>
<dbReference type="Proteomes" id="UP000660885">
    <property type="component" value="Unassembled WGS sequence"/>
</dbReference>
<organism evidence="5 6">
    <name type="scientific">Belnapia arida</name>
    <dbReference type="NCBI Taxonomy" id="2804533"/>
    <lineage>
        <taxon>Bacteria</taxon>
        <taxon>Pseudomonadati</taxon>
        <taxon>Pseudomonadota</taxon>
        <taxon>Alphaproteobacteria</taxon>
        <taxon>Acetobacterales</taxon>
        <taxon>Roseomonadaceae</taxon>
        <taxon>Belnapia</taxon>
    </lineage>
</organism>
<dbReference type="GO" id="GO:0016740">
    <property type="term" value="F:transferase activity"/>
    <property type="evidence" value="ECO:0007669"/>
    <property type="project" value="UniProtKB-KW"/>
</dbReference>
<feature type="domain" description="4'-phosphopantetheinyl transferase N-terminal" evidence="4">
    <location>
        <begin position="31"/>
        <end position="118"/>
    </location>
</feature>
<gene>
    <name evidence="5" type="ORF">JMJ56_08880</name>
</gene>
<dbReference type="InterPro" id="IPR037143">
    <property type="entry name" value="4-PPantetheinyl_Trfase_dom_sf"/>
</dbReference>
<feature type="domain" description="4'-phosphopantetheinyl transferase" evidence="3">
    <location>
        <begin position="119"/>
        <end position="201"/>
    </location>
</feature>
<evidence type="ECO:0000313" key="6">
    <source>
        <dbReference type="Proteomes" id="UP000660885"/>
    </source>
</evidence>
<reference evidence="5 6" key="1">
    <citation type="submission" date="2021-01" db="EMBL/GenBank/DDBJ databases">
        <title>Belnapia mucosa sp. nov. and Belnapia arida sp. nov., isolated from the Tabernas Desert (Almeria, Spain).</title>
        <authorList>
            <person name="Molina-Menor E."/>
            <person name="Vidal-Verdu A."/>
            <person name="Calonge A."/>
            <person name="Satari L."/>
            <person name="Pereto J."/>
            <person name="Porcar M."/>
        </authorList>
    </citation>
    <scope>NUCLEOTIDE SEQUENCE [LARGE SCALE GENOMIC DNA]</scope>
    <source>
        <strain evidence="5 6">T18</strain>
    </source>
</reference>
<evidence type="ECO:0000259" key="3">
    <source>
        <dbReference type="Pfam" id="PF01648"/>
    </source>
</evidence>
<dbReference type="InterPro" id="IPR050559">
    <property type="entry name" value="P-Pant_transferase_sf"/>
</dbReference>
<comment type="similarity">
    <text evidence="1">Belongs to the P-Pant transferase superfamily. Gsp/Sfp/HetI/AcpT family.</text>
</comment>
<comment type="caution">
    <text evidence="5">The sequence shown here is derived from an EMBL/GenBank/DDBJ whole genome shotgun (WGS) entry which is preliminary data.</text>
</comment>
<proteinExistence type="inferred from homology"/>
<evidence type="ECO:0000259" key="4">
    <source>
        <dbReference type="Pfam" id="PF22624"/>
    </source>
</evidence>
<dbReference type="PANTHER" id="PTHR12215:SF10">
    <property type="entry name" value="L-AMINOADIPATE-SEMIALDEHYDE DEHYDROGENASE-PHOSPHOPANTETHEINYL TRANSFERASE"/>
    <property type="match status" value="1"/>
</dbReference>
<evidence type="ECO:0000313" key="5">
    <source>
        <dbReference type="EMBL" id="MBL6078119.1"/>
    </source>
</evidence>
<name>A0ABS1U0B4_9PROT</name>
<dbReference type="EMBL" id="JAETWB010000002">
    <property type="protein sequence ID" value="MBL6078119.1"/>
    <property type="molecule type" value="Genomic_DNA"/>
</dbReference>